<dbReference type="Proteomes" id="UP000276133">
    <property type="component" value="Unassembled WGS sequence"/>
</dbReference>
<proteinExistence type="predicted"/>
<organism evidence="1 2">
    <name type="scientific">Brachionus plicatilis</name>
    <name type="common">Marine rotifer</name>
    <name type="synonym">Brachionus muelleri</name>
    <dbReference type="NCBI Taxonomy" id="10195"/>
    <lineage>
        <taxon>Eukaryota</taxon>
        <taxon>Metazoa</taxon>
        <taxon>Spiralia</taxon>
        <taxon>Gnathifera</taxon>
        <taxon>Rotifera</taxon>
        <taxon>Eurotatoria</taxon>
        <taxon>Monogononta</taxon>
        <taxon>Pseudotrocha</taxon>
        <taxon>Ploima</taxon>
        <taxon>Brachionidae</taxon>
        <taxon>Brachionus</taxon>
    </lineage>
</organism>
<sequence>MYLGLSLEPRYFECLKSLDDEILVLKKNHILKKNKPTIKQTLALRCRVIAHICLFKGLNEKKHNLKFAIKLKRSKPNDLLPLKQINPRFIQKSHLRAWMIIF</sequence>
<evidence type="ECO:0000313" key="2">
    <source>
        <dbReference type="Proteomes" id="UP000276133"/>
    </source>
</evidence>
<dbReference type="EMBL" id="REGN01000569">
    <property type="protein sequence ID" value="RNA40919.1"/>
    <property type="molecule type" value="Genomic_DNA"/>
</dbReference>
<dbReference type="AlphaFoldDB" id="A0A3M7SZ29"/>
<reference evidence="1 2" key="1">
    <citation type="journal article" date="2018" name="Sci. Rep.">
        <title>Genomic signatures of local adaptation to the degree of environmental predictability in rotifers.</title>
        <authorList>
            <person name="Franch-Gras L."/>
            <person name="Hahn C."/>
            <person name="Garcia-Roger E.M."/>
            <person name="Carmona M.J."/>
            <person name="Serra M."/>
            <person name="Gomez A."/>
        </authorList>
    </citation>
    <scope>NUCLEOTIDE SEQUENCE [LARGE SCALE GENOMIC DNA]</scope>
    <source>
        <strain evidence="1">HYR1</strain>
    </source>
</reference>
<name>A0A3M7SZ29_BRAPC</name>
<comment type="caution">
    <text evidence="1">The sequence shown here is derived from an EMBL/GenBank/DDBJ whole genome shotgun (WGS) entry which is preliminary data.</text>
</comment>
<protein>
    <submittedName>
        <fullName evidence="1">Uncharacterized protein</fullName>
    </submittedName>
</protein>
<evidence type="ECO:0000313" key="1">
    <source>
        <dbReference type="EMBL" id="RNA40919.1"/>
    </source>
</evidence>
<accession>A0A3M7SZ29</accession>
<gene>
    <name evidence="1" type="ORF">BpHYR1_045806</name>
</gene>
<keyword evidence="2" id="KW-1185">Reference proteome</keyword>